<dbReference type="OrthoDB" id="176203at2"/>
<dbReference type="Pfam" id="PF07494">
    <property type="entry name" value="Reg_prop"/>
    <property type="match status" value="5"/>
</dbReference>
<dbReference type="GO" id="GO:0052621">
    <property type="term" value="F:diguanylate cyclase activity"/>
    <property type="evidence" value="ECO:0007669"/>
    <property type="project" value="UniProtKB-EC"/>
</dbReference>
<dbReference type="Gene3D" id="2.130.10.10">
    <property type="entry name" value="YVTN repeat-like/Quinoprotein amine dehydrogenase"/>
    <property type="match status" value="3"/>
</dbReference>
<dbReference type="SUPFAM" id="SSF63829">
    <property type="entry name" value="Calcium-dependent phosphotriesterase"/>
    <property type="match status" value="2"/>
</dbReference>
<comment type="cofactor">
    <cofactor evidence="1">
        <name>Mg(2+)</name>
        <dbReference type="ChEBI" id="CHEBI:18420"/>
    </cofactor>
</comment>
<evidence type="ECO:0000259" key="5">
    <source>
        <dbReference type="PROSITE" id="PS50887"/>
    </source>
</evidence>
<dbReference type="InterPro" id="IPR029787">
    <property type="entry name" value="Nucleotide_cyclase"/>
</dbReference>
<protein>
    <recommendedName>
        <fullName evidence="2">diguanylate cyclase</fullName>
        <ecNumber evidence="2">2.7.7.65</ecNumber>
    </recommendedName>
</protein>
<dbReference type="CDD" id="cd01949">
    <property type="entry name" value="GGDEF"/>
    <property type="match status" value="1"/>
</dbReference>
<evidence type="ECO:0000313" key="6">
    <source>
        <dbReference type="EMBL" id="OEY70953.1"/>
    </source>
</evidence>
<dbReference type="FunFam" id="3.30.70.270:FF:000001">
    <property type="entry name" value="Diguanylate cyclase domain protein"/>
    <property type="match status" value="1"/>
</dbReference>
<comment type="catalytic activity">
    <reaction evidence="3">
        <text>2 GTP = 3',3'-c-di-GMP + 2 diphosphate</text>
        <dbReference type="Rhea" id="RHEA:24898"/>
        <dbReference type="ChEBI" id="CHEBI:33019"/>
        <dbReference type="ChEBI" id="CHEBI:37565"/>
        <dbReference type="ChEBI" id="CHEBI:58805"/>
        <dbReference type="EC" id="2.7.7.65"/>
    </reaction>
</comment>
<dbReference type="NCBIfam" id="TIGR00254">
    <property type="entry name" value="GGDEF"/>
    <property type="match status" value="1"/>
</dbReference>
<evidence type="ECO:0000256" key="2">
    <source>
        <dbReference type="ARBA" id="ARBA00012528"/>
    </source>
</evidence>
<dbReference type="InterPro" id="IPR013783">
    <property type="entry name" value="Ig-like_fold"/>
</dbReference>
<feature type="transmembrane region" description="Helical" evidence="4">
    <location>
        <begin position="738"/>
        <end position="755"/>
    </location>
</feature>
<name>A0A1E7QA76_9GAMM</name>
<keyword evidence="4" id="KW-1133">Transmembrane helix</keyword>
<comment type="caution">
    <text evidence="6">The sequence shown here is derived from an EMBL/GenBank/DDBJ whole genome shotgun (WGS) entry which is preliminary data.</text>
</comment>
<sequence length="974" mass="107662">MLLSITALSHVSQAAPTLLKDYFQETWTTRNGLPHNTINSINQSADGYLWIATWEGLARFNGRQFELFGRGEVTGLPDSGIRSLSKDLATGILVTGARGGVARVSDNNWHSWPSFGVLINAAVEDKSGTLWLASEGKGIFRLLPNGERQQFTTEQGLPSNVVHSLKLDAQQQLWIGTGRGLVIIDPQALQPTFTTLAELPQVPVFVIQQQQQRMLVGTERGLFAVEDQRVALVHSKLQQLAISAIWVADDALWIGTTDSGLYKYSDLGLEHLGIAEGLPNNRILSIYQDREQSFWIGTNGGLFRLRDAPFITYTADKGLAGNYIRSVMSHSDGSVWVGSSEGVSRIKQHSIENFDLTSHSQAQSVLSLMEDPDGSIWMGTYTDGLLQWRDGKVVRSYQRSTGLLANEVRAILKAKDGSLWVGTAQGLNHITTEGITSLGTADGLPAPFVIALYQHSDQRIFIGTGAGVAIINTNGSIEQVDLSALDGAEYAFGFTFDELTNILWLTTDRGLVAYHIADGHSQIVGRNAGLPFDKLFQLVIDKQHNFWVSSNRGVLRFSRKNVMAFLQQSMPTLPYELFGESDGMQSAQANGGSMPAATLDADGRVWIATSKGVSVVHPDVLVRFSANVPPVVIEGLKADGEALAITENLTIAAGVSRVELQFAGLGFVMPQRILYRTKLVGFDSDWVRRGSNNNAEYTNLAPGQYQFKVSAAYPQGKWSEAEASITFTIKPYFWQRPIFWLLVALLVIVLVILLLRWRLTNLKQRENLLTIQVNEKTLALQLQANNLKAIDLERSELLKQLKQQAEDFEAQARLDVLTNLANRRAFDEALSQECARARRTQQPLTMVLLDIDHFKQVNDLYNHSIGDEVLKLVASKISQFCREVDTVARWGGEEFAILLPETALDDALALCERMRLAIMHIDYSVIAADLKVTISLGVAEYTQLQPHDKLLSRCDAALYKAKQNGRNRVEAAIV</sequence>
<dbReference type="InterPro" id="IPR011123">
    <property type="entry name" value="Y_Y_Y"/>
</dbReference>
<reference evidence="7" key="1">
    <citation type="submission" date="2016-09" db="EMBL/GenBank/DDBJ databases">
        <authorList>
            <person name="Wan X."/>
            <person name="Hou S."/>
        </authorList>
    </citation>
    <scope>NUCLEOTIDE SEQUENCE [LARGE SCALE GENOMIC DNA]</scope>
    <source>
        <strain evidence="7">KH87</strain>
    </source>
</reference>
<dbReference type="STRING" id="1628148.BI198_05020"/>
<dbReference type="SUPFAM" id="SSF55073">
    <property type="entry name" value="Nucleotide cyclase"/>
    <property type="match status" value="1"/>
</dbReference>
<accession>A0A1E7QA76</accession>
<gene>
    <name evidence="6" type="ORF">BI198_05020</name>
</gene>
<dbReference type="GO" id="GO:1902201">
    <property type="term" value="P:negative regulation of bacterial-type flagellum-dependent cell motility"/>
    <property type="evidence" value="ECO:0007669"/>
    <property type="project" value="TreeGrafter"/>
</dbReference>
<dbReference type="InterPro" id="IPR000160">
    <property type="entry name" value="GGDEF_dom"/>
</dbReference>
<keyword evidence="4" id="KW-0472">Membrane</keyword>
<organism evidence="6 7">
    <name type="scientific">Rheinheimera salexigens</name>
    <dbReference type="NCBI Taxonomy" id="1628148"/>
    <lineage>
        <taxon>Bacteria</taxon>
        <taxon>Pseudomonadati</taxon>
        <taxon>Pseudomonadota</taxon>
        <taxon>Gammaproteobacteria</taxon>
        <taxon>Chromatiales</taxon>
        <taxon>Chromatiaceae</taxon>
        <taxon>Rheinheimera</taxon>
    </lineage>
</organism>
<keyword evidence="7" id="KW-1185">Reference proteome</keyword>
<dbReference type="EMBL" id="MKEK01000001">
    <property type="protein sequence ID" value="OEY70953.1"/>
    <property type="molecule type" value="Genomic_DNA"/>
</dbReference>
<dbReference type="Proteomes" id="UP000242258">
    <property type="component" value="Unassembled WGS sequence"/>
</dbReference>
<dbReference type="Pfam" id="PF00990">
    <property type="entry name" value="GGDEF"/>
    <property type="match status" value="1"/>
</dbReference>
<dbReference type="PROSITE" id="PS50887">
    <property type="entry name" value="GGDEF"/>
    <property type="match status" value="1"/>
</dbReference>
<dbReference type="PANTHER" id="PTHR45138">
    <property type="entry name" value="REGULATORY COMPONENTS OF SENSORY TRANSDUCTION SYSTEM"/>
    <property type="match status" value="1"/>
</dbReference>
<evidence type="ECO:0000256" key="1">
    <source>
        <dbReference type="ARBA" id="ARBA00001946"/>
    </source>
</evidence>
<keyword evidence="4" id="KW-0812">Transmembrane</keyword>
<dbReference type="AlphaFoldDB" id="A0A1E7QA76"/>
<evidence type="ECO:0000313" key="7">
    <source>
        <dbReference type="Proteomes" id="UP000242258"/>
    </source>
</evidence>
<dbReference type="InterPro" id="IPR011110">
    <property type="entry name" value="Reg_prop"/>
</dbReference>
<dbReference type="InterPro" id="IPR015943">
    <property type="entry name" value="WD40/YVTN_repeat-like_dom_sf"/>
</dbReference>
<dbReference type="SMART" id="SM00267">
    <property type="entry name" value="GGDEF"/>
    <property type="match status" value="1"/>
</dbReference>
<proteinExistence type="predicted"/>
<dbReference type="GO" id="GO:0005886">
    <property type="term" value="C:plasma membrane"/>
    <property type="evidence" value="ECO:0007669"/>
    <property type="project" value="TreeGrafter"/>
</dbReference>
<evidence type="ECO:0000256" key="3">
    <source>
        <dbReference type="ARBA" id="ARBA00034247"/>
    </source>
</evidence>
<dbReference type="EC" id="2.7.7.65" evidence="2"/>
<dbReference type="InterPro" id="IPR050469">
    <property type="entry name" value="Diguanylate_Cyclase"/>
</dbReference>
<evidence type="ECO:0000256" key="4">
    <source>
        <dbReference type="SAM" id="Phobius"/>
    </source>
</evidence>
<dbReference type="GO" id="GO:0043709">
    <property type="term" value="P:cell adhesion involved in single-species biofilm formation"/>
    <property type="evidence" value="ECO:0007669"/>
    <property type="project" value="TreeGrafter"/>
</dbReference>
<dbReference type="PANTHER" id="PTHR45138:SF9">
    <property type="entry name" value="DIGUANYLATE CYCLASE DGCM-RELATED"/>
    <property type="match status" value="1"/>
</dbReference>
<dbReference type="Gene3D" id="3.30.70.270">
    <property type="match status" value="1"/>
</dbReference>
<dbReference type="InterPro" id="IPR043128">
    <property type="entry name" value="Rev_trsase/Diguanyl_cyclase"/>
</dbReference>
<dbReference type="Pfam" id="PF07495">
    <property type="entry name" value="Y_Y_Y"/>
    <property type="match status" value="1"/>
</dbReference>
<dbReference type="Gene3D" id="2.60.40.10">
    <property type="entry name" value="Immunoglobulins"/>
    <property type="match status" value="1"/>
</dbReference>
<feature type="domain" description="GGDEF" evidence="5">
    <location>
        <begin position="842"/>
        <end position="974"/>
    </location>
</feature>